<dbReference type="AlphaFoldDB" id="A0A516KDC9"/>
<dbReference type="KEGG" id="aqt:FN924_03675"/>
<evidence type="ECO:0000313" key="3">
    <source>
        <dbReference type="Proteomes" id="UP000315215"/>
    </source>
</evidence>
<dbReference type="InterPro" id="IPR041657">
    <property type="entry name" value="HTH_17"/>
</dbReference>
<reference evidence="2 3" key="1">
    <citation type="submission" date="2019-07" db="EMBL/GenBank/DDBJ databases">
        <authorList>
            <person name="Li J."/>
        </authorList>
    </citation>
    <scope>NUCLEOTIDE SEQUENCE [LARGE SCALE GENOMIC DNA]</scope>
    <source>
        <strain evidence="2 3">TKL69</strain>
    </source>
</reference>
<proteinExistence type="predicted"/>
<protein>
    <submittedName>
        <fullName evidence="2">Helix-turn-helix domain-containing protein</fullName>
    </submittedName>
</protein>
<sequence length="64" mass="7434">MNNIDFSNYPLVLNVKDIQKIMSIGRRQAYELIHSEQFHTVRVGKSIKVAKQVFIDWLNGEKTA</sequence>
<feature type="domain" description="Helix-turn-helix" evidence="1">
    <location>
        <begin position="12"/>
        <end position="60"/>
    </location>
</feature>
<dbReference type="Pfam" id="PF12728">
    <property type="entry name" value="HTH_17"/>
    <property type="match status" value="1"/>
</dbReference>
<keyword evidence="3" id="KW-1185">Reference proteome</keyword>
<dbReference type="RefSeq" id="WP_143892117.1">
    <property type="nucleotide sequence ID" value="NZ_CP041666.1"/>
</dbReference>
<dbReference type="OrthoDB" id="122388at2"/>
<gene>
    <name evidence="2" type="ORF">FN924_03675</name>
</gene>
<accession>A0A516KDC9</accession>
<dbReference type="Proteomes" id="UP000315215">
    <property type="component" value="Chromosome"/>
</dbReference>
<evidence type="ECO:0000313" key="2">
    <source>
        <dbReference type="EMBL" id="QDP39367.1"/>
    </source>
</evidence>
<evidence type="ECO:0000259" key="1">
    <source>
        <dbReference type="Pfam" id="PF12728"/>
    </source>
</evidence>
<name>A0A516KDC9_9BACI</name>
<organism evidence="2 3">
    <name type="scientific">Radiobacillus deserti</name>
    <dbReference type="NCBI Taxonomy" id="2594883"/>
    <lineage>
        <taxon>Bacteria</taxon>
        <taxon>Bacillati</taxon>
        <taxon>Bacillota</taxon>
        <taxon>Bacilli</taxon>
        <taxon>Bacillales</taxon>
        <taxon>Bacillaceae</taxon>
        <taxon>Radiobacillus</taxon>
    </lineage>
</organism>
<dbReference type="EMBL" id="CP041666">
    <property type="protein sequence ID" value="QDP39367.1"/>
    <property type="molecule type" value="Genomic_DNA"/>
</dbReference>